<reference evidence="3" key="1">
    <citation type="submission" date="2020-05" db="EMBL/GenBank/DDBJ databases">
        <title>Phylogenomic resolution of chytrid fungi.</title>
        <authorList>
            <person name="Stajich J.E."/>
            <person name="Amses K."/>
            <person name="Simmons R."/>
            <person name="Seto K."/>
            <person name="Myers J."/>
            <person name="Bonds A."/>
            <person name="Quandt C.A."/>
            <person name="Barry K."/>
            <person name="Liu P."/>
            <person name="Grigoriev I."/>
            <person name="Longcore J.E."/>
            <person name="James T.Y."/>
        </authorList>
    </citation>
    <scope>NUCLEOTIDE SEQUENCE</scope>
    <source>
        <strain evidence="3">JEL0379</strain>
    </source>
</reference>
<feature type="transmembrane region" description="Helical" evidence="2">
    <location>
        <begin position="154"/>
        <end position="172"/>
    </location>
</feature>
<keyword evidence="4" id="KW-1185">Reference proteome</keyword>
<feature type="region of interest" description="Disordered" evidence="1">
    <location>
        <begin position="237"/>
        <end position="268"/>
    </location>
</feature>
<comment type="caution">
    <text evidence="3">The sequence shown here is derived from an EMBL/GenBank/DDBJ whole genome shotgun (WGS) entry which is preliminary data.</text>
</comment>
<feature type="compositionally biased region" description="Acidic residues" evidence="1">
    <location>
        <begin position="258"/>
        <end position="268"/>
    </location>
</feature>
<dbReference type="Proteomes" id="UP001212152">
    <property type="component" value="Unassembled WGS sequence"/>
</dbReference>
<protein>
    <submittedName>
        <fullName evidence="3">Uncharacterized protein</fullName>
    </submittedName>
</protein>
<keyword evidence="2" id="KW-1133">Transmembrane helix</keyword>
<dbReference type="EMBL" id="JADGJQ010000058">
    <property type="protein sequence ID" value="KAJ3174919.1"/>
    <property type="molecule type" value="Genomic_DNA"/>
</dbReference>
<feature type="transmembrane region" description="Helical" evidence="2">
    <location>
        <begin position="52"/>
        <end position="69"/>
    </location>
</feature>
<keyword evidence="2" id="KW-0812">Transmembrane</keyword>
<feature type="transmembrane region" description="Helical" evidence="2">
    <location>
        <begin position="89"/>
        <end position="110"/>
    </location>
</feature>
<accession>A0AAD5XQE4</accession>
<proteinExistence type="predicted"/>
<gene>
    <name evidence="3" type="ORF">HDU87_006585</name>
</gene>
<dbReference type="AlphaFoldDB" id="A0AAD5XQE4"/>
<evidence type="ECO:0000256" key="2">
    <source>
        <dbReference type="SAM" id="Phobius"/>
    </source>
</evidence>
<organism evidence="3 4">
    <name type="scientific">Geranomyces variabilis</name>
    <dbReference type="NCBI Taxonomy" id="109894"/>
    <lineage>
        <taxon>Eukaryota</taxon>
        <taxon>Fungi</taxon>
        <taxon>Fungi incertae sedis</taxon>
        <taxon>Chytridiomycota</taxon>
        <taxon>Chytridiomycota incertae sedis</taxon>
        <taxon>Chytridiomycetes</taxon>
        <taxon>Spizellomycetales</taxon>
        <taxon>Powellomycetaceae</taxon>
        <taxon>Geranomyces</taxon>
    </lineage>
</organism>
<feature type="transmembrane region" description="Helical" evidence="2">
    <location>
        <begin position="14"/>
        <end position="31"/>
    </location>
</feature>
<evidence type="ECO:0000313" key="4">
    <source>
        <dbReference type="Proteomes" id="UP001212152"/>
    </source>
</evidence>
<sequence length="268" mass="29709">MASYAAVMAGANNFMFSVGRASLWIYTFSLLRNTPRTSKRVKLPSQRHLEKILYALIAAELLITNPLAWLSGYELDLGNVDGYRRVTRVLMVINSVQSASLGFGMTYFGGQMVGIAQENRDEMNEEGGLGSDTATLLNVKLGTAILKMQMTNMAAMNSLGFFSLVLIVYAFIPDTLMGCMWWSKLQMFGGQVGAPCLFAMSNIVILWAELQPDEIPSDMWGLVQKLREESQKNLPNVKLFDGDAGKGQEPRLVSVRETDEEEALNVEK</sequence>
<feature type="transmembrane region" description="Helical" evidence="2">
    <location>
        <begin position="192"/>
        <end position="210"/>
    </location>
</feature>
<feature type="compositionally biased region" description="Basic and acidic residues" evidence="1">
    <location>
        <begin position="240"/>
        <end position="257"/>
    </location>
</feature>
<keyword evidence="2" id="KW-0472">Membrane</keyword>
<evidence type="ECO:0000313" key="3">
    <source>
        <dbReference type="EMBL" id="KAJ3174919.1"/>
    </source>
</evidence>
<evidence type="ECO:0000256" key="1">
    <source>
        <dbReference type="SAM" id="MobiDB-lite"/>
    </source>
</evidence>
<name>A0AAD5XQE4_9FUNG</name>